<feature type="binding site" description="axial binding residue" evidence="8">
    <location>
        <position position="346"/>
    </location>
    <ligand>
        <name>heme</name>
        <dbReference type="ChEBI" id="CHEBI:30413"/>
    </ligand>
    <ligandPart>
        <name>Fe</name>
        <dbReference type="ChEBI" id="CHEBI:18248"/>
    </ligandPart>
</feature>
<dbReference type="PANTHER" id="PTHR24286">
    <property type="entry name" value="CYTOCHROME P450 26"/>
    <property type="match status" value="1"/>
</dbReference>
<dbReference type="SUPFAM" id="SSF48264">
    <property type="entry name" value="Cytochrome P450"/>
    <property type="match status" value="1"/>
</dbReference>
<sequence>MIHLHDQHGDVVLAELNGAPTVFCGGAAGPAELFRVERSHLQVLNTELVHELFGSAVFNLTGERHLAARRLVLSGLRAAHLRVYARETARLARTHVARWAASPLDLYEAARDLTMSVCVRIVLGLDNEAEVKELFDTFVAGTLIPSTGRHDHPEYPAALRAAAELRALFRNRAEPARTSPGIDLLSRVVAHRSRADPSNAGLPDHLLAILVAMRETTASLITWMLTELARATPVAAAAASEAVAFLADPESLADHGTGPILRAVLTESERLHSPNAISLRTVVSDCRIGGYDVLRGWQVAYSPAANHLMASLYEHPGDFRPQRFSAGRSDATGSALLTFGRGLHACPGRNLAEILTMATVSAVLARYRIHLPGDAPADISYLPVKAPRTRLEAQLEPV</sequence>
<keyword evidence="3 8" id="KW-0349">Heme</keyword>
<reference evidence="10" key="2">
    <citation type="submission" date="2023-01" db="EMBL/GenBank/DDBJ databases">
        <authorList>
            <person name="Sun Q."/>
            <person name="Evtushenko L."/>
        </authorList>
    </citation>
    <scope>NUCLEOTIDE SEQUENCE</scope>
    <source>
        <strain evidence="10">VKM Ac-1321</strain>
    </source>
</reference>
<evidence type="ECO:0000256" key="9">
    <source>
        <dbReference type="RuleBase" id="RU000461"/>
    </source>
</evidence>
<dbReference type="GO" id="GO:0016125">
    <property type="term" value="P:sterol metabolic process"/>
    <property type="evidence" value="ECO:0007669"/>
    <property type="project" value="TreeGrafter"/>
</dbReference>
<evidence type="ECO:0000313" key="11">
    <source>
        <dbReference type="Proteomes" id="UP001143480"/>
    </source>
</evidence>
<evidence type="ECO:0000256" key="3">
    <source>
        <dbReference type="ARBA" id="ARBA00022617"/>
    </source>
</evidence>
<dbReference type="Proteomes" id="UP001143480">
    <property type="component" value="Unassembled WGS sequence"/>
</dbReference>
<dbReference type="PRINTS" id="PR00465">
    <property type="entry name" value="EP450IV"/>
</dbReference>
<keyword evidence="6 8" id="KW-0408">Iron</keyword>
<evidence type="ECO:0000256" key="5">
    <source>
        <dbReference type="ARBA" id="ARBA00023002"/>
    </source>
</evidence>
<dbReference type="AlphaFoldDB" id="A0A9W6NMM6"/>
<evidence type="ECO:0000256" key="4">
    <source>
        <dbReference type="ARBA" id="ARBA00022723"/>
    </source>
</evidence>
<evidence type="ECO:0008006" key="12">
    <source>
        <dbReference type="Google" id="ProtNLM"/>
    </source>
</evidence>
<evidence type="ECO:0000256" key="1">
    <source>
        <dbReference type="ARBA" id="ARBA00001971"/>
    </source>
</evidence>
<evidence type="ECO:0000256" key="6">
    <source>
        <dbReference type="ARBA" id="ARBA00023004"/>
    </source>
</evidence>
<dbReference type="InterPro" id="IPR002403">
    <property type="entry name" value="Cyt_P450_E_grp-IV"/>
</dbReference>
<dbReference type="PROSITE" id="PS00086">
    <property type="entry name" value="CYTOCHROME_P450"/>
    <property type="match status" value="1"/>
</dbReference>
<accession>A0A9W6NMM6</accession>
<proteinExistence type="inferred from homology"/>
<comment type="similarity">
    <text evidence="2 9">Belongs to the cytochrome P450 family.</text>
</comment>
<keyword evidence="5 9" id="KW-0560">Oxidoreductase</keyword>
<dbReference type="InterPro" id="IPR001128">
    <property type="entry name" value="Cyt_P450"/>
</dbReference>
<evidence type="ECO:0000313" key="10">
    <source>
        <dbReference type="EMBL" id="GLL02127.1"/>
    </source>
</evidence>
<dbReference type="PRINTS" id="PR00385">
    <property type="entry name" value="P450"/>
</dbReference>
<dbReference type="GO" id="GO:0004497">
    <property type="term" value="F:monooxygenase activity"/>
    <property type="evidence" value="ECO:0007669"/>
    <property type="project" value="UniProtKB-KW"/>
</dbReference>
<keyword evidence="7 9" id="KW-0503">Monooxygenase</keyword>
<keyword evidence="4 8" id="KW-0479">Metal-binding</keyword>
<comment type="caution">
    <text evidence="10">The sequence shown here is derived from an EMBL/GenBank/DDBJ whole genome shotgun (WGS) entry which is preliminary data.</text>
</comment>
<evidence type="ECO:0000256" key="7">
    <source>
        <dbReference type="ARBA" id="ARBA00023033"/>
    </source>
</evidence>
<organism evidence="10 11">
    <name type="scientific">Dactylosporangium matsuzakiense</name>
    <dbReference type="NCBI Taxonomy" id="53360"/>
    <lineage>
        <taxon>Bacteria</taxon>
        <taxon>Bacillati</taxon>
        <taxon>Actinomycetota</taxon>
        <taxon>Actinomycetes</taxon>
        <taxon>Micromonosporales</taxon>
        <taxon>Micromonosporaceae</taxon>
        <taxon>Dactylosporangium</taxon>
    </lineage>
</organism>
<gene>
    <name evidence="10" type="ORF">GCM10017581_038690</name>
</gene>
<name>A0A9W6NMM6_9ACTN</name>
<dbReference type="Gene3D" id="1.10.630.10">
    <property type="entry name" value="Cytochrome P450"/>
    <property type="match status" value="1"/>
</dbReference>
<evidence type="ECO:0000256" key="8">
    <source>
        <dbReference type="PIRSR" id="PIRSR602403-1"/>
    </source>
</evidence>
<dbReference type="Pfam" id="PF00067">
    <property type="entry name" value="p450"/>
    <property type="match status" value="1"/>
</dbReference>
<dbReference type="InterPro" id="IPR036396">
    <property type="entry name" value="Cyt_P450_sf"/>
</dbReference>
<evidence type="ECO:0000256" key="2">
    <source>
        <dbReference type="ARBA" id="ARBA00010617"/>
    </source>
</evidence>
<dbReference type="GO" id="GO:0020037">
    <property type="term" value="F:heme binding"/>
    <property type="evidence" value="ECO:0007669"/>
    <property type="project" value="InterPro"/>
</dbReference>
<dbReference type="GO" id="GO:0005506">
    <property type="term" value="F:iron ion binding"/>
    <property type="evidence" value="ECO:0007669"/>
    <property type="project" value="InterPro"/>
</dbReference>
<dbReference type="GO" id="GO:0016705">
    <property type="term" value="F:oxidoreductase activity, acting on paired donors, with incorporation or reduction of molecular oxygen"/>
    <property type="evidence" value="ECO:0007669"/>
    <property type="project" value="InterPro"/>
</dbReference>
<dbReference type="EMBL" id="BSFP01000021">
    <property type="protein sequence ID" value="GLL02127.1"/>
    <property type="molecule type" value="Genomic_DNA"/>
</dbReference>
<dbReference type="PANTHER" id="PTHR24286:SF24">
    <property type="entry name" value="LANOSTEROL 14-ALPHA DEMETHYLASE"/>
    <property type="match status" value="1"/>
</dbReference>
<comment type="cofactor">
    <cofactor evidence="1 8">
        <name>heme</name>
        <dbReference type="ChEBI" id="CHEBI:30413"/>
    </cofactor>
</comment>
<dbReference type="InterPro" id="IPR017972">
    <property type="entry name" value="Cyt_P450_CS"/>
</dbReference>
<keyword evidence="11" id="KW-1185">Reference proteome</keyword>
<reference evidence="10" key="1">
    <citation type="journal article" date="2014" name="Int. J. Syst. Evol. Microbiol.">
        <title>Complete genome sequence of Corynebacterium casei LMG S-19264T (=DSM 44701T), isolated from a smear-ripened cheese.</title>
        <authorList>
            <consortium name="US DOE Joint Genome Institute (JGI-PGF)"/>
            <person name="Walter F."/>
            <person name="Albersmeier A."/>
            <person name="Kalinowski J."/>
            <person name="Ruckert C."/>
        </authorList>
    </citation>
    <scope>NUCLEOTIDE SEQUENCE</scope>
    <source>
        <strain evidence="10">VKM Ac-1321</strain>
    </source>
</reference>
<protein>
    <recommendedName>
        <fullName evidence="12">Cytochrome P450</fullName>
    </recommendedName>
</protein>